<proteinExistence type="predicted"/>
<dbReference type="EMBL" id="VSSQ01123218">
    <property type="protein sequence ID" value="MPN54702.1"/>
    <property type="molecule type" value="Genomic_DNA"/>
</dbReference>
<accession>A0A645IV25</accession>
<gene>
    <name evidence="1" type="ORF">SDC9_202379</name>
</gene>
<name>A0A645IV25_9ZZZZ</name>
<dbReference type="AlphaFoldDB" id="A0A645IV25"/>
<comment type="caution">
    <text evidence="1">The sequence shown here is derived from an EMBL/GenBank/DDBJ whole genome shotgun (WGS) entry which is preliminary data.</text>
</comment>
<evidence type="ECO:0000313" key="1">
    <source>
        <dbReference type="EMBL" id="MPN54702.1"/>
    </source>
</evidence>
<protein>
    <submittedName>
        <fullName evidence="1">Uncharacterized protein</fullName>
    </submittedName>
</protein>
<organism evidence="1">
    <name type="scientific">bioreactor metagenome</name>
    <dbReference type="NCBI Taxonomy" id="1076179"/>
    <lineage>
        <taxon>unclassified sequences</taxon>
        <taxon>metagenomes</taxon>
        <taxon>ecological metagenomes</taxon>
    </lineage>
</organism>
<reference evidence="1" key="1">
    <citation type="submission" date="2019-08" db="EMBL/GenBank/DDBJ databases">
        <authorList>
            <person name="Kucharzyk K."/>
            <person name="Murdoch R.W."/>
            <person name="Higgins S."/>
            <person name="Loffler F."/>
        </authorList>
    </citation>
    <scope>NUCLEOTIDE SEQUENCE</scope>
</reference>
<sequence length="112" mass="12592">MPTLIACFIAGICVAGFITIWFSTARAELTAKQNSLDALEDQLRLHEGLYAQERDGPDAQPAGKMLETSRMLCREAAKSYNLILRKPMNRFPALLMGFRTAEESRQTNKEIQ</sequence>